<proteinExistence type="predicted"/>
<name>A0AAE0GPT8_9CHLO</name>
<comment type="caution">
    <text evidence="2">The sequence shown here is derived from an EMBL/GenBank/DDBJ whole genome shotgun (WGS) entry which is preliminary data.</text>
</comment>
<sequence>MPRNVLHLDSGNVSCCEVWQSAGAAAVVGASRLAAWKAAAGCMCAPAMAQCELASAAAAAAGYEGAQDMYPGRPGSADVRCNWAESRRCALPAAPKKNHYSAPPAPPDESAPPAAPSDQQNPAEHP</sequence>
<gene>
    <name evidence="2" type="ORF">CYMTET_10862</name>
</gene>
<feature type="compositionally biased region" description="Pro residues" evidence="1">
    <location>
        <begin position="103"/>
        <end position="115"/>
    </location>
</feature>
<evidence type="ECO:0000313" key="3">
    <source>
        <dbReference type="Proteomes" id="UP001190700"/>
    </source>
</evidence>
<evidence type="ECO:0000256" key="1">
    <source>
        <dbReference type="SAM" id="MobiDB-lite"/>
    </source>
</evidence>
<evidence type="ECO:0000313" key="2">
    <source>
        <dbReference type="EMBL" id="KAK3281346.1"/>
    </source>
</evidence>
<keyword evidence="3" id="KW-1185">Reference proteome</keyword>
<dbReference type="Proteomes" id="UP001190700">
    <property type="component" value="Unassembled WGS sequence"/>
</dbReference>
<dbReference type="AlphaFoldDB" id="A0AAE0GPT8"/>
<feature type="region of interest" description="Disordered" evidence="1">
    <location>
        <begin position="95"/>
        <end position="126"/>
    </location>
</feature>
<organism evidence="2 3">
    <name type="scientific">Cymbomonas tetramitiformis</name>
    <dbReference type="NCBI Taxonomy" id="36881"/>
    <lineage>
        <taxon>Eukaryota</taxon>
        <taxon>Viridiplantae</taxon>
        <taxon>Chlorophyta</taxon>
        <taxon>Pyramimonadophyceae</taxon>
        <taxon>Pyramimonadales</taxon>
        <taxon>Pyramimonadaceae</taxon>
        <taxon>Cymbomonas</taxon>
    </lineage>
</organism>
<dbReference type="EMBL" id="LGRX02003875">
    <property type="protein sequence ID" value="KAK3281346.1"/>
    <property type="molecule type" value="Genomic_DNA"/>
</dbReference>
<protein>
    <submittedName>
        <fullName evidence="2">Uncharacterized protein</fullName>
    </submittedName>
</protein>
<feature type="compositionally biased region" description="Low complexity" evidence="1">
    <location>
        <begin position="116"/>
        <end position="126"/>
    </location>
</feature>
<reference evidence="2 3" key="1">
    <citation type="journal article" date="2015" name="Genome Biol. Evol.">
        <title>Comparative Genomics of a Bacterivorous Green Alga Reveals Evolutionary Causalities and Consequences of Phago-Mixotrophic Mode of Nutrition.</title>
        <authorList>
            <person name="Burns J.A."/>
            <person name="Paasch A."/>
            <person name="Narechania A."/>
            <person name="Kim E."/>
        </authorList>
    </citation>
    <scope>NUCLEOTIDE SEQUENCE [LARGE SCALE GENOMIC DNA]</scope>
    <source>
        <strain evidence="2 3">PLY_AMNH</strain>
    </source>
</reference>
<accession>A0AAE0GPT8</accession>